<evidence type="ECO:0000256" key="11">
    <source>
        <dbReference type="ARBA" id="ARBA00023049"/>
    </source>
</evidence>
<accession>A0A7M7KS11</accession>
<evidence type="ECO:0000256" key="10">
    <source>
        <dbReference type="ARBA" id="ARBA00022837"/>
    </source>
</evidence>
<feature type="binding site" evidence="14">
    <location>
        <position position="225"/>
    </location>
    <ligand>
        <name>Zn(2+)</name>
        <dbReference type="ChEBI" id="CHEBI:29105"/>
        <label>1</label>
    </ligand>
</feature>
<dbReference type="SUPFAM" id="SSF47090">
    <property type="entry name" value="PGBD-like"/>
    <property type="match status" value="1"/>
</dbReference>
<feature type="repeat" description="Hemopexin" evidence="16">
    <location>
        <begin position="369"/>
        <end position="414"/>
    </location>
</feature>
<evidence type="ECO:0000256" key="17">
    <source>
        <dbReference type="SAM" id="Phobius"/>
    </source>
</evidence>
<evidence type="ECO:0000256" key="14">
    <source>
        <dbReference type="PIRSR" id="PIRSR621190-2"/>
    </source>
</evidence>
<dbReference type="GO" id="GO:0030198">
    <property type="term" value="P:extracellular matrix organization"/>
    <property type="evidence" value="ECO:0007669"/>
    <property type="project" value="TreeGrafter"/>
</dbReference>
<dbReference type="FunCoup" id="A0A7M7KS11">
    <property type="interactions" value="181"/>
</dbReference>
<dbReference type="PANTHER" id="PTHR10201">
    <property type="entry name" value="MATRIX METALLOPROTEINASE"/>
    <property type="match status" value="1"/>
</dbReference>
<dbReference type="OMA" id="FSGKEYW"/>
<evidence type="ECO:0000256" key="3">
    <source>
        <dbReference type="ARBA" id="ARBA00022525"/>
    </source>
</evidence>
<evidence type="ECO:0000256" key="2">
    <source>
        <dbReference type="ARBA" id="ARBA00010370"/>
    </source>
</evidence>
<feature type="binding site" evidence="14">
    <location>
        <position position="253"/>
    </location>
    <ligand>
        <name>Zn(2+)</name>
        <dbReference type="ChEBI" id="CHEBI:29105"/>
        <label>1</label>
    </ligand>
</feature>
<evidence type="ECO:0000256" key="12">
    <source>
        <dbReference type="ARBA" id="ARBA00023145"/>
    </source>
</evidence>
<dbReference type="Pfam" id="PF00045">
    <property type="entry name" value="Hemopexin"/>
    <property type="match status" value="4"/>
</dbReference>
<evidence type="ECO:0000259" key="19">
    <source>
        <dbReference type="SMART" id="SM00235"/>
    </source>
</evidence>
<dbReference type="Pfam" id="PF01471">
    <property type="entry name" value="PG_binding_1"/>
    <property type="match status" value="1"/>
</dbReference>
<dbReference type="PANTHER" id="PTHR10201:SF308">
    <property type="entry name" value="MATRIX METALLOPROTEINASE 2"/>
    <property type="match status" value="1"/>
</dbReference>
<dbReference type="InterPro" id="IPR033739">
    <property type="entry name" value="M10A_MMP"/>
</dbReference>
<keyword evidence="8" id="KW-0378">Hydrolase</keyword>
<evidence type="ECO:0000256" key="9">
    <source>
        <dbReference type="ARBA" id="ARBA00022833"/>
    </source>
</evidence>
<dbReference type="InterPro" id="IPR018487">
    <property type="entry name" value="Hemopexin-like_repeat"/>
</dbReference>
<evidence type="ECO:0000256" key="15">
    <source>
        <dbReference type="PIRSR" id="PIRSR621190-4"/>
    </source>
</evidence>
<feature type="binding site" evidence="14">
    <location>
        <position position="476"/>
    </location>
    <ligand>
        <name>Ca(2+)</name>
        <dbReference type="ChEBI" id="CHEBI:29108"/>
        <label>5</label>
    </ligand>
</feature>
<evidence type="ECO:0000256" key="1">
    <source>
        <dbReference type="ARBA" id="ARBA00004613"/>
    </source>
</evidence>
<dbReference type="SMART" id="SM00120">
    <property type="entry name" value="HX"/>
    <property type="match status" value="4"/>
</dbReference>
<dbReference type="InterPro" id="IPR036365">
    <property type="entry name" value="PGBD-like_sf"/>
</dbReference>
<evidence type="ECO:0000256" key="18">
    <source>
        <dbReference type="SAM" id="SignalP"/>
    </source>
</evidence>
<comment type="cofactor">
    <cofactor evidence="14">
        <name>Ca(2+)</name>
        <dbReference type="ChEBI" id="CHEBI:29108"/>
    </cofactor>
    <text evidence="14">Can bind about 5 Ca(2+) ions per subunit.</text>
</comment>
<feature type="binding site" evidence="14">
    <location>
        <position position="277"/>
    </location>
    <ligand>
        <name>Zn(2+)</name>
        <dbReference type="ChEBI" id="CHEBI:29105"/>
        <label>2</label>
        <note>catalytic</note>
    </ligand>
</feature>
<keyword evidence="9 14" id="KW-0862">Zinc</keyword>
<feature type="binding site" evidence="14">
    <location>
        <position position="375"/>
    </location>
    <ligand>
        <name>Ca(2+)</name>
        <dbReference type="ChEBI" id="CHEBI:29108"/>
        <label>5</label>
    </ligand>
</feature>
<organism evidence="20 21">
    <name type="scientific">Varroa destructor</name>
    <name type="common">Honeybee mite</name>
    <dbReference type="NCBI Taxonomy" id="109461"/>
    <lineage>
        <taxon>Eukaryota</taxon>
        <taxon>Metazoa</taxon>
        <taxon>Ecdysozoa</taxon>
        <taxon>Arthropoda</taxon>
        <taxon>Chelicerata</taxon>
        <taxon>Arachnida</taxon>
        <taxon>Acari</taxon>
        <taxon>Parasitiformes</taxon>
        <taxon>Mesostigmata</taxon>
        <taxon>Gamasina</taxon>
        <taxon>Dermanyssoidea</taxon>
        <taxon>Varroidae</taxon>
        <taxon>Varroa</taxon>
    </lineage>
</organism>
<feature type="binding site" evidence="14">
    <location>
        <position position="373"/>
    </location>
    <ligand>
        <name>Ca(2+)</name>
        <dbReference type="ChEBI" id="CHEBI:29108"/>
        <label>4</label>
    </ligand>
</feature>
<evidence type="ECO:0000256" key="5">
    <source>
        <dbReference type="ARBA" id="ARBA00022723"/>
    </source>
</evidence>
<protein>
    <recommendedName>
        <fullName evidence="19">Peptidase metallopeptidase domain-containing protein</fullName>
    </recommendedName>
</protein>
<dbReference type="CDD" id="cd00094">
    <property type="entry name" value="HX"/>
    <property type="match status" value="1"/>
</dbReference>
<feature type="binding site" evidence="14">
    <location>
        <position position="240"/>
    </location>
    <ligand>
        <name>Zn(2+)</name>
        <dbReference type="ChEBI" id="CHEBI:29105"/>
        <label>1</label>
    </ligand>
</feature>
<dbReference type="Gene3D" id="2.110.10.10">
    <property type="entry name" value="Hemopexin-like domain"/>
    <property type="match status" value="1"/>
</dbReference>
<dbReference type="InterPro" id="IPR006026">
    <property type="entry name" value="Peptidase_Metallo"/>
</dbReference>
<dbReference type="GO" id="GO:0031012">
    <property type="term" value="C:extracellular matrix"/>
    <property type="evidence" value="ECO:0007669"/>
    <property type="project" value="InterPro"/>
</dbReference>
<evidence type="ECO:0000256" key="6">
    <source>
        <dbReference type="ARBA" id="ARBA00022729"/>
    </source>
</evidence>
<feature type="repeat" description="Hemopexin" evidence="16">
    <location>
        <begin position="470"/>
        <end position="518"/>
    </location>
</feature>
<evidence type="ECO:0000256" key="4">
    <source>
        <dbReference type="ARBA" id="ARBA00022670"/>
    </source>
</evidence>
<keyword evidence="3" id="KW-0964">Secreted</keyword>
<keyword evidence="10 14" id="KW-0106">Calcium</keyword>
<feature type="binding site" evidence="14">
    <location>
        <position position="233"/>
    </location>
    <ligand>
        <name>Ca(2+)</name>
        <dbReference type="ChEBI" id="CHEBI:29108"/>
        <label>3</label>
    </ligand>
</feature>
<keyword evidence="11" id="KW-0482">Metalloprotease</keyword>
<dbReference type="RefSeq" id="XP_022671118.1">
    <property type="nucleotide sequence ID" value="XM_022815383.1"/>
</dbReference>
<sequence length="602" mass="68627">MATRVTNCPARALLVLLLGVMVAVLSKGVFCLPTSRPQGLPLGDLVRRQPGSSLDTGETIHGTVTLEQQQRRMEQKQDIVNYLRRFGYINNDFSARSFVSNIYSAEDSLSRAIRRFQRFANLPVTGKADAATIARMARPRCGMSDIDWGRESVKRRKRYIVHGDPWSKMNLTYSITDWPSNLDVNFVRQKIGKAINVWSRHSRLVFTETRDVKADILVKFLKGRHGDAYPFDGPGMVLAHAYFPGNDIGGDVHFDADENWGGNMATLGVELFVAGAHEFGHSMGLAHVSEPSSLMYPWYQDSPHFTENSFVLPQDDIQGIQHLYGRPERAVDSSARYYVTTRRPLMATTTRRGEVFISPREQPPEPCAVDSIDAISIIRGETFIFKGKYFFRLNNDLQIMSSHAFEVSRLFRGFPTETSEGRDVTVDAVYENRRGEIHFFIGRELYVFQGQTLKPGYPLPISSLGLPLNISKIDAAFIWGYNQKIYFFHENLYWRFDEYDGRVEPDYPRHIRSWGGVPPNLDAAFTWTDQSTYFFKGRRFWRFHDKRMSIFNDSGSIVQFWFGCYGHAYSRASVAAYLTVLLAALLPTVLNGVLFYESSTSR</sequence>
<evidence type="ECO:0000256" key="7">
    <source>
        <dbReference type="ARBA" id="ARBA00022737"/>
    </source>
</evidence>
<dbReference type="GO" id="GO:0008270">
    <property type="term" value="F:zinc ion binding"/>
    <property type="evidence" value="ECO:0007669"/>
    <property type="project" value="InterPro"/>
</dbReference>
<dbReference type="Pfam" id="PF00413">
    <property type="entry name" value="Peptidase_M10"/>
    <property type="match status" value="1"/>
</dbReference>
<keyword evidence="17" id="KW-0472">Membrane</keyword>
<dbReference type="CDD" id="cd04278">
    <property type="entry name" value="ZnMc_MMP"/>
    <property type="match status" value="1"/>
</dbReference>
<dbReference type="Proteomes" id="UP000594260">
    <property type="component" value="Unplaced"/>
</dbReference>
<feature type="chain" id="PRO_5029796517" description="Peptidase metallopeptidase domain-containing protein" evidence="18">
    <location>
        <begin position="32"/>
        <end position="602"/>
    </location>
</feature>
<dbReference type="GO" id="GO:0005615">
    <property type="term" value="C:extracellular space"/>
    <property type="evidence" value="ECO:0007669"/>
    <property type="project" value="TreeGrafter"/>
</dbReference>
<dbReference type="Gene3D" id="3.40.390.10">
    <property type="entry name" value="Collagenase (Catalytic Domain)"/>
    <property type="match status" value="1"/>
</dbReference>
<feature type="binding site" evidence="14">
    <location>
        <position position="227"/>
    </location>
    <ligand>
        <name>Zn(2+)</name>
        <dbReference type="ChEBI" id="CHEBI:29105"/>
        <label>1</label>
    </ligand>
</feature>
<keyword evidence="12" id="KW-0865">Zymogen</keyword>
<dbReference type="GeneID" id="111254490"/>
<comment type="subcellular location">
    <subcellularLocation>
        <location evidence="1">Secreted</location>
    </subcellularLocation>
</comment>
<feature type="binding site" evidence="14">
    <location>
        <position position="251"/>
    </location>
    <ligand>
        <name>Ca(2+)</name>
        <dbReference type="ChEBI" id="CHEBI:29108"/>
        <label>2</label>
    </ligand>
</feature>
<keyword evidence="21" id="KW-1185">Reference proteome</keyword>
<dbReference type="KEGG" id="vde:111254490"/>
<dbReference type="FunFam" id="3.40.390.10:FF:000007">
    <property type="entry name" value="Collagenase 3"/>
    <property type="match status" value="1"/>
</dbReference>
<dbReference type="InterPro" id="IPR024079">
    <property type="entry name" value="MetalloPept_cat_dom_sf"/>
</dbReference>
<feature type="repeat" description="Hemopexin" evidence="16">
    <location>
        <begin position="519"/>
        <end position="564"/>
    </location>
</feature>
<comment type="similarity">
    <text evidence="2">Belongs to the peptidase M10A family.</text>
</comment>
<dbReference type="SMART" id="SM00235">
    <property type="entry name" value="ZnMc"/>
    <property type="match status" value="1"/>
</dbReference>
<dbReference type="SUPFAM" id="SSF50923">
    <property type="entry name" value="Hemopexin-like domain"/>
    <property type="match status" value="1"/>
</dbReference>
<dbReference type="InterPro" id="IPR001818">
    <property type="entry name" value="Pept_M10_metallopeptidase"/>
</dbReference>
<keyword evidence="7" id="KW-0677">Repeat</keyword>
<feature type="binding site" evidence="14">
    <location>
        <position position="249"/>
    </location>
    <ligand>
        <name>Ca(2+)</name>
        <dbReference type="ChEBI" id="CHEBI:29108"/>
        <label>2</label>
    </ligand>
</feature>
<keyword evidence="4" id="KW-0645">Protease</keyword>
<feature type="binding site" evidence="14">
    <location>
        <position position="295"/>
    </location>
    <ligand>
        <name>Zn(2+)</name>
        <dbReference type="ChEBI" id="CHEBI:29105"/>
        <label>2</label>
        <note>catalytic</note>
    </ligand>
</feature>
<keyword evidence="17" id="KW-1133">Transmembrane helix</keyword>
<dbReference type="OrthoDB" id="406838at2759"/>
<dbReference type="InterPro" id="IPR002477">
    <property type="entry name" value="Peptidoglycan-bd-like"/>
</dbReference>
<feature type="binding site" evidence="14">
    <location>
        <position position="522"/>
    </location>
    <ligand>
        <name>Ca(2+)</name>
        <dbReference type="ChEBI" id="CHEBI:29108"/>
        <label>4</label>
    </ligand>
</feature>
<evidence type="ECO:0000256" key="8">
    <source>
        <dbReference type="ARBA" id="ARBA00022801"/>
    </source>
</evidence>
<dbReference type="InParanoid" id="A0A7M7KS11"/>
<feature type="binding site" evidence="14">
    <location>
        <position position="232"/>
    </location>
    <ligand>
        <name>Ca(2+)</name>
        <dbReference type="ChEBI" id="CHEBI:29108"/>
        <label>3</label>
    </ligand>
</feature>
<feature type="binding site" evidence="14">
    <location>
        <position position="281"/>
    </location>
    <ligand>
        <name>Zn(2+)</name>
        <dbReference type="ChEBI" id="CHEBI:29105"/>
        <label>2</label>
        <note>catalytic</note>
    </ligand>
</feature>
<evidence type="ECO:0000313" key="21">
    <source>
        <dbReference type="Proteomes" id="UP000594260"/>
    </source>
</evidence>
<name>A0A7M7KS11_VARDE</name>
<feature type="binding site" evidence="14">
    <location>
        <position position="255"/>
    </location>
    <ligand>
        <name>Ca(2+)</name>
        <dbReference type="ChEBI" id="CHEBI:29108"/>
        <label>3</label>
    </ligand>
</feature>
<evidence type="ECO:0000256" key="13">
    <source>
        <dbReference type="PIRSR" id="PIRSR621190-1"/>
    </source>
</evidence>
<keyword evidence="6 18" id="KW-0732">Signal</keyword>
<evidence type="ECO:0000313" key="20">
    <source>
        <dbReference type="EnsemblMetazoa" id="XP_022671118"/>
    </source>
</evidence>
<feature type="domain" description="Peptidase metallopeptidase" evidence="19">
    <location>
        <begin position="162"/>
        <end position="326"/>
    </location>
</feature>
<dbReference type="SUPFAM" id="SSF55486">
    <property type="entry name" value="Metalloproteases ('zincins'), catalytic domain"/>
    <property type="match status" value="1"/>
</dbReference>
<keyword evidence="17" id="KW-0812">Transmembrane</keyword>
<feature type="binding site" description="in inhibited form" evidence="14">
    <location>
        <position position="141"/>
    </location>
    <ligand>
        <name>Zn(2+)</name>
        <dbReference type="ChEBI" id="CHEBI:29105"/>
        <label>2</label>
        <note>catalytic</note>
    </ligand>
</feature>
<feature type="binding site" evidence="14">
    <location>
        <position position="427"/>
    </location>
    <ligand>
        <name>Ca(2+)</name>
        <dbReference type="ChEBI" id="CHEBI:29108"/>
        <label>4</label>
    </ligand>
</feature>
<feature type="binding site" evidence="14">
    <location>
        <position position="287"/>
    </location>
    <ligand>
        <name>Zn(2+)</name>
        <dbReference type="ChEBI" id="CHEBI:29105"/>
        <label>2</label>
        <note>catalytic</note>
    </ligand>
</feature>
<feature type="binding site" evidence="14">
    <location>
        <position position="258"/>
    </location>
    <ligand>
        <name>Ca(2+)</name>
        <dbReference type="ChEBI" id="CHEBI:29108"/>
        <label>3</label>
    </ligand>
</feature>
<dbReference type="PROSITE" id="PS51642">
    <property type="entry name" value="HEMOPEXIN_2"/>
    <property type="match status" value="4"/>
</dbReference>
<feature type="transmembrane region" description="Helical" evidence="17">
    <location>
        <begin position="574"/>
        <end position="596"/>
    </location>
</feature>
<dbReference type="InterPro" id="IPR021190">
    <property type="entry name" value="Pept_M10A"/>
</dbReference>
<feature type="signal peptide" evidence="18">
    <location>
        <begin position="1"/>
        <end position="31"/>
    </location>
</feature>
<dbReference type="PRINTS" id="PR00138">
    <property type="entry name" value="MATRIXIN"/>
</dbReference>
<dbReference type="GO" id="GO:0004222">
    <property type="term" value="F:metalloendopeptidase activity"/>
    <property type="evidence" value="ECO:0007669"/>
    <property type="project" value="InterPro"/>
</dbReference>
<proteinExistence type="inferred from homology"/>
<dbReference type="EnsemblMetazoa" id="XM_022815383">
    <property type="protein sequence ID" value="XP_022671118"/>
    <property type="gene ID" value="LOC111254490"/>
</dbReference>
<feature type="binding site" evidence="14">
    <location>
        <position position="215"/>
    </location>
    <ligand>
        <name>Ca(2+)</name>
        <dbReference type="ChEBI" id="CHEBI:29108"/>
        <label>2</label>
    </ligand>
</feature>
<dbReference type="InterPro" id="IPR036375">
    <property type="entry name" value="Hemopexin-like_dom_sf"/>
</dbReference>
<comment type="cofactor">
    <cofactor evidence="14">
        <name>Zn(2+)</name>
        <dbReference type="ChEBI" id="CHEBI:29105"/>
    </cofactor>
    <text evidence="14">Binds 2 Zn(2+) ions per subunit.</text>
</comment>
<dbReference type="GO" id="GO:0006508">
    <property type="term" value="P:proteolysis"/>
    <property type="evidence" value="ECO:0007669"/>
    <property type="project" value="UniProtKB-KW"/>
</dbReference>
<dbReference type="FunFam" id="2.110.10.10:FF:000005">
    <property type="entry name" value="Stromelysin-3 preproprotein"/>
    <property type="match status" value="1"/>
</dbReference>
<reference evidence="20" key="1">
    <citation type="submission" date="2021-01" db="UniProtKB">
        <authorList>
            <consortium name="EnsemblMetazoa"/>
        </authorList>
    </citation>
    <scope>IDENTIFICATION</scope>
</reference>
<feature type="repeat" description="Hemopexin" evidence="16">
    <location>
        <begin position="423"/>
        <end position="468"/>
    </location>
</feature>
<dbReference type="GO" id="GO:0030574">
    <property type="term" value="P:collagen catabolic process"/>
    <property type="evidence" value="ECO:0007669"/>
    <property type="project" value="TreeGrafter"/>
</dbReference>
<feature type="binding site" evidence="14">
    <location>
        <position position="258"/>
    </location>
    <ligand>
        <name>Ca(2+)</name>
        <dbReference type="ChEBI" id="CHEBI:29108"/>
        <label>1</label>
    </ligand>
</feature>
<dbReference type="AlphaFoldDB" id="A0A7M7KS11"/>
<evidence type="ECO:0000256" key="16">
    <source>
        <dbReference type="PROSITE-ProRule" id="PRU01011"/>
    </source>
</evidence>
<dbReference type="InterPro" id="IPR000585">
    <property type="entry name" value="Hemopexin-like_dom"/>
</dbReference>
<feature type="modified residue" description="Phosphotyrosine; by PKDCC" evidence="15">
    <location>
        <position position="457"/>
    </location>
</feature>
<keyword evidence="5 14" id="KW-0479">Metal-binding</keyword>
<feature type="active site" evidence="13">
    <location>
        <position position="278"/>
    </location>
</feature>